<evidence type="ECO:0000313" key="2">
    <source>
        <dbReference type="EMBL" id="RAV19639.1"/>
    </source>
</evidence>
<keyword evidence="3" id="KW-1185">Reference proteome</keyword>
<evidence type="ECO:0000313" key="3">
    <source>
        <dbReference type="Proteomes" id="UP000250369"/>
    </source>
</evidence>
<feature type="domain" description="SLH" evidence="1">
    <location>
        <begin position="41"/>
        <end position="104"/>
    </location>
</feature>
<dbReference type="Pfam" id="PF00395">
    <property type="entry name" value="SLH"/>
    <property type="match status" value="3"/>
</dbReference>
<dbReference type="AlphaFoldDB" id="A0A329MII4"/>
<name>A0A329MII4_9BACL</name>
<dbReference type="PANTHER" id="PTHR43308">
    <property type="entry name" value="OUTER MEMBRANE PROTEIN ALPHA-RELATED"/>
    <property type="match status" value="1"/>
</dbReference>
<dbReference type="PROSITE" id="PS51272">
    <property type="entry name" value="SLH"/>
    <property type="match status" value="2"/>
</dbReference>
<dbReference type="PANTHER" id="PTHR43308:SF5">
    <property type="entry name" value="S-LAYER PROTEIN _ PEPTIDOGLYCAN ENDO-BETA-N-ACETYLGLUCOSAMINIDASE"/>
    <property type="match status" value="1"/>
</dbReference>
<comment type="caution">
    <text evidence="2">The sequence shown here is derived from an EMBL/GenBank/DDBJ whole genome shotgun (WGS) entry which is preliminary data.</text>
</comment>
<dbReference type="InterPro" id="IPR051465">
    <property type="entry name" value="Cell_Envelope_Struct_Comp"/>
</dbReference>
<sequence>MAIVIAEDGSFITVPTKIVMKDGKRYAEVYTFVDGTIALIPHQQSFADTQGHWAKAAIDEFASRLIVSGMTETTFVPDADVTRAEFTAILGRALGLVSTPYQGRFNDLPPDNWAAASIPLNRSLIQGYENSSFRPNQNMTREETIVVITRALQMVGVKVALSDDKVKQILGQYGNADKVSGWAENAVAVAIETGLLQGKTAHTLASQDPVTRAEIVIMIRRMLEYANLI</sequence>
<accession>A0A329MII4</accession>
<evidence type="ECO:0000259" key="1">
    <source>
        <dbReference type="PROSITE" id="PS51272"/>
    </source>
</evidence>
<organism evidence="2 3">
    <name type="scientific">Paenibacillus contaminans</name>
    <dbReference type="NCBI Taxonomy" id="450362"/>
    <lineage>
        <taxon>Bacteria</taxon>
        <taxon>Bacillati</taxon>
        <taxon>Bacillota</taxon>
        <taxon>Bacilli</taxon>
        <taxon>Bacillales</taxon>
        <taxon>Paenibacillaceae</taxon>
        <taxon>Paenibacillus</taxon>
    </lineage>
</organism>
<dbReference type="OrthoDB" id="5845122at2"/>
<feature type="domain" description="SLH" evidence="1">
    <location>
        <begin position="170"/>
        <end position="229"/>
    </location>
</feature>
<proteinExistence type="predicted"/>
<dbReference type="InterPro" id="IPR001119">
    <property type="entry name" value="SLH_dom"/>
</dbReference>
<protein>
    <recommendedName>
        <fullName evidence="1">SLH domain-containing protein</fullName>
    </recommendedName>
</protein>
<gene>
    <name evidence="2" type="ORF">DQG23_19445</name>
</gene>
<reference evidence="2 3" key="1">
    <citation type="journal article" date="2009" name="Int. J. Syst. Evol. Microbiol.">
        <title>Paenibacillus contaminans sp. nov., isolated from a contaminated laboratory plate.</title>
        <authorList>
            <person name="Chou J.H."/>
            <person name="Lee J.H."/>
            <person name="Lin M.C."/>
            <person name="Chang P.S."/>
            <person name="Arun A.B."/>
            <person name="Young C.C."/>
            <person name="Chen W.M."/>
        </authorList>
    </citation>
    <scope>NUCLEOTIDE SEQUENCE [LARGE SCALE GENOMIC DNA]</scope>
    <source>
        <strain evidence="2 3">CKOBP-6</strain>
    </source>
</reference>
<dbReference type="Proteomes" id="UP000250369">
    <property type="component" value="Unassembled WGS sequence"/>
</dbReference>
<dbReference type="RefSeq" id="WP_113032544.1">
    <property type="nucleotide sequence ID" value="NZ_QMFB01000011.1"/>
</dbReference>
<dbReference type="EMBL" id="QMFB01000011">
    <property type="protein sequence ID" value="RAV19639.1"/>
    <property type="molecule type" value="Genomic_DNA"/>
</dbReference>